<dbReference type="Gene3D" id="2.40.10.180">
    <property type="entry name" value="Phage tail proteins"/>
    <property type="match status" value="1"/>
</dbReference>
<organism evidence="2 3">
    <name type="scientific">Vibrio coralliilyticus</name>
    <dbReference type="NCBI Taxonomy" id="190893"/>
    <lineage>
        <taxon>Bacteria</taxon>
        <taxon>Pseudomonadati</taxon>
        <taxon>Pseudomonadota</taxon>
        <taxon>Gammaproteobacteria</taxon>
        <taxon>Vibrionales</taxon>
        <taxon>Vibrionaceae</taxon>
        <taxon>Vibrio</taxon>
    </lineage>
</organism>
<proteinExistence type="predicted"/>
<evidence type="ECO:0000313" key="2">
    <source>
        <dbReference type="EMBL" id="AIW21349.1"/>
    </source>
</evidence>
<dbReference type="Proteomes" id="UP000030081">
    <property type="component" value="Chromosome 2"/>
</dbReference>
<dbReference type="AlphaFoldDB" id="A0AAN0SEZ5"/>
<accession>A0AAN0SEZ5</accession>
<gene>
    <name evidence="2" type="ORF">IX92_20275</name>
</gene>
<evidence type="ECO:0000313" key="3">
    <source>
        <dbReference type="Proteomes" id="UP000030081"/>
    </source>
</evidence>
<dbReference type="Pfam" id="PF05354">
    <property type="entry name" value="Phage_attach"/>
    <property type="match status" value="1"/>
</dbReference>
<dbReference type="GO" id="GO:0019068">
    <property type="term" value="P:virion assembly"/>
    <property type="evidence" value="ECO:0007669"/>
    <property type="project" value="InterPro"/>
</dbReference>
<protein>
    <submittedName>
        <fullName evidence="2">Uncharacterized protein</fullName>
    </submittedName>
</protein>
<dbReference type="KEGG" id="vcy:IX92_20275"/>
<name>A0AAN0SEZ5_9VIBR</name>
<dbReference type="RefSeq" id="WP_043010307.1">
    <property type="nucleotide sequence ID" value="NZ_CP009618.1"/>
</dbReference>
<feature type="region of interest" description="Disordered" evidence="1">
    <location>
        <begin position="87"/>
        <end position="114"/>
    </location>
</feature>
<dbReference type="EMBL" id="CP009618">
    <property type="protein sequence ID" value="AIW21349.1"/>
    <property type="molecule type" value="Genomic_DNA"/>
</dbReference>
<dbReference type="InterPro" id="IPR053734">
    <property type="entry name" value="Phage_Head-Tail_Connect_sf"/>
</dbReference>
<sequence length="114" mass="12363">MIGNDDFDVFFNTQDFGHQVTYEHEGETHTFNGIFANPAALAEVSGGGYIGASTPTVTCKASDTVHLKAKSIISVDGQQWKLVKPPEKDGTGMAKLILGQSNDEQSKSKLNLRY</sequence>
<evidence type="ECO:0000256" key="1">
    <source>
        <dbReference type="SAM" id="MobiDB-lite"/>
    </source>
</evidence>
<dbReference type="InterPro" id="IPR008018">
    <property type="entry name" value="Phage_tail_attach_FII"/>
</dbReference>
<keyword evidence="3" id="KW-1185">Reference proteome</keyword>
<reference evidence="2 3" key="1">
    <citation type="submission" date="2014-10" db="EMBL/GenBank/DDBJ databases">
        <title>The Complete Genome Sequence for the Shellfish Pathogen Vibrio coralliilyticus RE98 Isolated from a Shellfish Hatchery.</title>
        <authorList>
            <person name="Richards G.P."/>
            <person name="Bono J.L."/>
            <person name="Watson M.A."/>
            <person name="Needleman D.S."/>
        </authorList>
    </citation>
    <scope>NUCLEOTIDE SEQUENCE [LARGE SCALE GENOMIC DNA]</scope>
    <source>
        <strain evidence="2 3">RE98</strain>
    </source>
</reference>